<protein>
    <submittedName>
        <fullName evidence="2">Uncharacterized protein</fullName>
    </submittedName>
</protein>
<sequence length="193" mass="21461">REPAERVLAAQSGRGGQEDGSLKRGNDRNDCHEGRGKHPLVGQWESAITTSMRDEDWVQKWPQNWSRTDPCSETKHGTSPGPSSFIPVHHLGICHLPGINPSPGPDQDDRDDHDLMSTLKRIGRNNEETAPDYALLPGIEASFDLDSFVPTIRPRCFFRVLTDKACTASSGTSRDQILGCHIDTVLFFRLKES</sequence>
<evidence type="ECO:0000256" key="1">
    <source>
        <dbReference type="SAM" id="MobiDB-lite"/>
    </source>
</evidence>
<reference evidence="2 3" key="1">
    <citation type="journal article" date="2023" name="Mol. Phylogenet. Evol.">
        <title>Genome-scale phylogeny and comparative genomics of the fungal order Sordariales.</title>
        <authorList>
            <person name="Hensen N."/>
            <person name="Bonometti L."/>
            <person name="Westerberg I."/>
            <person name="Brannstrom I.O."/>
            <person name="Guillou S."/>
            <person name="Cros-Aarteil S."/>
            <person name="Calhoun S."/>
            <person name="Haridas S."/>
            <person name="Kuo A."/>
            <person name="Mondo S."/>
            <person name="Pangilinan J."/>
            <person name="Riley R."/>
            <person name="LaButti K."/>
            <person name="Andreopoulos B."/>
            <person name="Lipzen A."/>
            <person name="Chen C."/>
            <person name="Yan M."/>
            <person name="Daum C."/>
            <person name="Ng V."/>
            <person name="Clum A."/>
            <person name="Steindorff A."/>
            <person name="Ohm R.A."/>
            <person name="Martin F."/>
            <person name="Silar P."/>
            <person name="Natvig D.O."/>
            <person name="Lalanne C."/>
            <person name="Gautier V."/>
            <person name="Ament-Velasquez S.L."/>
            <person name="Kruys A."/>
            <person name="Hutchinson M.I."/>
            <person name="Powell A.J."/>
            <person name="Barry K."/>
            <person name="Miller A.N."/>
            <person name="Grigoriev I.V."/>
            <person name="Debuchy R."/>
            <person name="Gladieux P."/>
            <person name="Hiltunen Thoren M."/>
            <person name="Johannesson H."/>
        </authorList>
    </citation>
    <scope>NUCLEOTIDE SEQUENCE [LARGE SCALE GENOMIC DNA]</scope>
    <source>
        <strain evidence="2 3">FGSC 10403</strain>
    </source>
</reference>
<name>A0AAJ0IHA2_9PEZI</name>
<feature type="compositionally biased region" description="Basic and acidic residues" evidence="1">
    <location>
        <begin position="16"/>
        <end position="36"/>
    </location>
</feature>
<evidence type="ECO:0000313" key="2">
    <source>
        <dbReference type="EMBL" id="KAK3500369.1"/>
    </source>
</evidence>
<dbReference type="GeneID" id="87878169"/>
<organism evidence="2 3">
    <name type="scientific">Neurospora hispaniola</name>
    <dbReference type="NCBI Taxonomy" id="588809"/>
    <lineage>
        <taxon>Eukaryota</taxon>
        <taxon>Fungi</taxon>
        <taxon>Dikarya</taxon>
        <taxon>Ascomycota</taxon>
        <taxon>Pezizomycotina</taxon>
        <taxon>Sordariomycetes</taxon>
        <taxon>Sordariomycetidae</taxon>
        <taxon>Sordariales</taxon>
        <taxon>Sordariaceae</taxon>
        <taxon>Neurospora</taxon>
    </lineage>
</organism>
<dbReference type="RefSeq" id="XP_062698002.1">
    <property type="nucleotide sequence ID" value="XM_062840547.1"/>
</dbReference>
<gene>
    <name evidence="2" type="ORF">B0T23DRAFT_435859</name>
</gene>
<accession>A0AAJ0IHA2</accession>
<dbReference type="EMBL" id="JAULSX010000001">
    <property type="protein sequence ID" value="KAK3500369.1"/>
    <property type="molecule type" value="Genomic_DNA"/>
</dbReference>
<proteinExistence type="predicted"/>
<keyword evidence="3" id="KW-1185">Reference proteome</keyword>
<dbReference type="Proteomes" id="UP001285908">
    <property type="component" value="Unassembled WGS sequence"/>
</dbReference>
<feature type="region of interest" description="Disordered" evidence="1">
    <location>
        <begin position="1"/>
        <end position="39"/>
    </location>
</feature>
<feature type="non-terminal residue" evidence="2">
    <location>
        <position position="1"/>
    </location>
</feature>
<dbReference type="AlphaFoldDB" id="A0AAJ0IHA2"/>
<comment type="caution">
    <text evidence="2">The sequence shown here is derived from an EMBL/GenBank/DDBJ whole genome shotgun (WGS) entry which is preliminary data.</text>
</comment>
<evidence type="ECO:0000313" key="3">
    <source>
        <dbReference type="Proteomes" id="UP001285908"/>
    </source>
</evidence>